<dbReference type="PANTHER" id="PTHR15034">
    <property type="entry name" value="DEATH DOMAIN-CONTAINING PROTEIN CRADD"/>
    <property type="match status" value="1"/>
</dbReference>
<dbReference type="InterPro" id="IPR037939">
    <property type="entry name" value="CRADD"/>
</dbReference>
<feature type="region of interest" description="Disordered" evidence="2">
    <location>
        <begin position="411"/>
        <end position="491"/>
    </location>
</feature>
<feature type="compositionally biased region" description="Polar residues" evidence="2">
    <location>
        <begin position="439"/>
        <end position="449"/>
    </location>
</feature>
<comment type="caution">
    <text evidence="4">The sequence shown here is derived from an EMBL/GenBank/DDBJ whole genome shotgun (WGS) entry which is preliminary data.</text>
</comment>
<evidence type="ECO:0000313" key="5">
    <source>
        <dbReference type="Proteomes" id="UP001519460"/>
    </source>
</evidence>
<evidence type="ECO:0000313" key="4">
    <source>
        <dbReference type="EMBL" id="KAK7493316.1"/>
    </source>
</evidence>
<dbReference type="AlphaFoldDB" id="A0ABD0L1F6"/>
<sequence>MAETYTDFLEENRWVLVRSVDPEPFLDYLRSHHVVSDVDCETITNRYVYQTRRARMGCFIDILRTKGPDGVNLFFTQLGWEYPHIYREIFRKDPDSPPTAYKQGTKSRISCNLDNLLKAGIDFSRLRFQQESLAQQLTDMEAMVKHQRNEIEDLERENQRLRHFERDNQQVQERLRTLTATNDEIKEENRQFLHEIRTLTLDLQKHRNNEADLQGQLDEVTQQIQEKSLELNRKKEEESDLRAKFERVRQQSLKIQNITQNRLPRQVPETARLQQDDLKRQLDSLMEDVHTLESTNKGLCEQLRYMQDLLDDEKTERDQMHRRVCVLEHEKGNLETRLNTAVQKIERYYTKIKELEAQKMKLEEERMHMQQKVWETSQSNERQFDQVHKLEARLDQVQQDYQKFRQEHRYCTPGEPWDLGRDRRPNLKARNDPGLIQRSGLSPHSSPNPGNDDPFKFFTSYNGDRSKNDSENGSFTSPAGSDGDVPTRTDSTKVHLGSVRKRDPLKQAANLTFVKQVMQQPKHWRFLKGTFCMYKKLEPDDKHNLIVWEARPKDHNSDVYKRILGNNNLQVEFKQEMEKQKELEEFVHKVGLHSESLTIRPGEWTSESFWKAVKEKVTKVQQQVFWLEASQRFPVQKV</sequence>
<dbReference type="Gene3D" id="1.10.533.10">
    <property type="entry name" value="Death Domain, Fas"/>
    <property type="match status" value="1"/>
</dbReference>
<feature type="compositionally biased region" description="Basic and acidic residues" evidence="2">
    <location>
        <begin position="418"/>
        <end position="431"/>
    </location>
</feature>
<dbReference type="PROSITE" id="PS50209">
    <property type="entry name" value="CARD"/>
    <property type="match status" value="1"/>
</dbReference>
<dbReference type="Pfam" id="PF00619">
    <property type="entry name" value="CARD"/>
    <property type="match status" value="1"/>
</dbReference>
<feature type="domain" description="CARD" evidence="3">
    <location>
        <begin position="1"/>
        <end position="93"/>
    </location>
</feature>
<dbReference type="Proteomes" id="UP001519460">
    <property type="component" value="Unassembled WGS sequence"/>
</dbReference>
<accession>A0ABD0L1F6</accession>
<feature type="coiled-coil region" evidence="1">
    <location>
        <begin position="130"/>
        <end position="251"/>
    </location>
</feature>
<proteinExistence type="predicted"/>
<dbReference type="EMBL" id="JACVVK020000094">
    <property type="protein sequence ID" value="KAK7493316.1"/>
    <property type="molecule type" value="Genomic_DNA"/>
</dbReference>
<name>A0ABD0L1F6_9CAEN</name>
<gene>
    <name evidence="4" type="ORF">BaRGS_00015442</name>
</gene>
<feature type="coiled-coil region" evidence="1">
    <location>
        <begin position="338"/>
        <end position="407"/>
    </location>
</feature>
<keyword evidence="5" id="KW-1185">Reference proteome</keyword>
<reference evidence="4 5" key="1">
    <citation type="journal article" date="2023" name="Sci. Data">
        <title>Genome assembly of the Korean intertidal mud-creeper Batillaria attramentaria.</title>
        <authorList>
            <person name="Patra A.K."/>
            <person name="Ho P.T."/>
            <person name="Jun S."/>
            <person name="Lee S.J."/>
            <person name="Kim Y."/>
            <person name="Won Y.J."/>
        </authorList>
    </citation>
    <scope>NUCLEOTIDE SEQUENCE [LARGE SCALE GENOMIC DNA]</scope>
    <source>
        <strain evidence="4">Wonlab-2016</strain>
    </source>
</reference>
<dbReference type="PANTHER" id="PTHR15034:SF5">
    <property type="entry name" value="DEATH DOMAIN-CONTAINING PROTEIN CRADD"/>
    <property type="match status" value="1"/>
</dbReference>
<evidence type="ECO:0000256" key="2">
    <source>
        <dbReference type="SAM" id="MobiDB-lite"/>
    </source>
</evidence>
<dbReference type="InterPro" id="IPR001315">
    <property type="entry name" value="CARD"/>
</dbReference>
<evidence type="ECO:0000256" key="1">
    <source>
        <dbReference type="SAM" id="Coils"/>
    </source>
</evidence>
<evidence type="ECO:0000259" key="3">
    <source>
        <dbReference type="PROSITE" id="PS50209"/>
    </source>
</evidence>
<protein>
    <recommendedName>
        <fullName evidence="3">CARD domain-containing protein</fullName>
    </recommendedName>
</protein>
<dbReference type="InterPro" id="IPR011029">
    <property type="entry name" value="DEATH-like_dom_sf"/>
</dbReference>
<dbReference type="SUPFAM" id="SSF47986">
    <property type="entry name" value="DEATH domain"/>
    <property type="match status" value="1"/>
</dbReference>
<keyword evidence="1" id="KW-0175">Coiled coil</keyword>
<organism evidence="4 5">
    <name type="scientific">Batillaria attramentaria</name>
    <dbReference type="NCBI Taxonomy" id="370345"/>
    <lineage>
        <taxon>Eukaryota</taxon>
        <taxon>Metazoa</taxon>
        <taxon>Spiralia</taxon>
        <taxon>Lophotrochozoa</taxon>
        <taxon>Mollusca</taxon>
        <taxon>Gastropoda</taxon>
        <taxon>Caenogastropoda</taxon>
        <taxon>Sorbeoconcha</taxon>
        <taxon>Cerithioidea</taxon>
        <taxon>Batillariidae</taxon>
        <taxon>Batillaria</taxon>
    </lineage>
</organism>
<dbReference type="Gene3D" id="1.20.5.340">
    <property type="match status" value="1"/>
</dbReference>